<accession>A0A5C1HU77</accession>
<dbReference type="KEGG" id="mrub:DEO27_003095"/>
<reference evidence="1" key="1">
    <citation type="submission" date="2019-08" db="EMBL/GenBank/DDBJ databases">
        <title>Comparative genome analysis confer to the adaptation heavy metal polluted environment.</title>
        <authorList>
            <person name="Li Y."/>
        </authorList>
    </citation>
    <scope>NUCLEOTIDE SEQUENCE [LARGE SCALE GENOMIC DNA]</scope>
    <source>
        <strain evidence="1">P1</strain>
    </source>
</reference>
<dbReference type="RefSeq" id="WP_149301862.1">
    <property type="nucleotide sequence ID" value="NZ_CP043450.1"/>
</dbReference>
<dbReference type="Proteomes" id="UP000251402">
    <property type="component" value="Chromosome"/>
</dbReference>
<evidence type="ECO:0000313" key="1">
    <source>
        <dbReference type="EMBL" id="QEM09043.1"/>
    </source>
</evidence>
<dbReference type="EMBL" id="CP043450">
    <property type="protein sequence ID" value="QEM09043.1"/>
    <property type="molecule type" value="Genomic_DNA"/>
</dbReference>
<evidence type="ECO:0000313" key="2">
    <source>
        <dbReference type="Proteomes" id="UP000251402"/>
    </source>
</evidence>
<proteinExistence type="predicted"/>
<keyword evidence="2" id="KW-1185">Reference proteome</keyword>
<organism evidence="1 2">
    <name type="scientific">Mucilaginibacter rubeus</name>
    <dbReference type="NCBI Taxonomy" id="2027860"/>
    <lineage>
        <taxon>Bacteria</taxon>
        <taxon>Pseudomonadati</taxon>
        <taxon>Bacteroidota</taxon>
        <taxon>Sphingobacteriia</taxon>
        <taxon>Sphingobacteriales</taxon>
        <taxon>Sphingobacteriaceae</taxon>
        <taxon>Mucilaginibacter</taxon>
    </lineage>
</organism>
<sequence>MHKGTGTYELWDKMDGDEFPQTFVALVAQLLSENSLKNLGLIMENQYNREQFENRVLLLEGLETDEILVVSARFYEPNNTAISLLADALETWFYLLTKNTGADIQPEMPFMPVWTAYVRLLTQSSQLKTLRKIRSFWQIKTGYYTLVIQDISSRITKKDNKLSAYLQSLKKRRTSLRMLLRHLQSDPVFQLPPTDFKTLNQ</sequence>
<protein>
    <submittedName>
        <fullName evidence="1">Uncharacterized protein</fullName>
    </submittedName>
</protein>
<dbReference type="AlphaFoldDB" id="A0A5C1HU77"/>
<gene>
    <name evidence="1" type="ORF">DEO27_003095</name>
</gene>
<name>A0A5C1HU77_9SPHI</name>